<evidence type="ECO:0008006" key="4">
    <source>
        <dbReference type="Google" id="ProtNLM"/>
    </source>
</evidence>
<dbReference type="OrthoDB" id="3366508at2"/>
<dbReference type="AlphaFoldDB" id="A0A3D9ZYR7"/>
<feature type="signal peptide" evidence="1">
    <location>
        <begin position="1"/>
        <end position="16"/>
    </location>
</feature>
<sequence>MRLIRFAALATVVVLAGCADTTSGDPAAPAPAAPSAPAASATAPAATAAPASPAAGCGFHRIEDATAVLNAPMNPEPRTSEVEPGAKDTKFLSCVYWTADGTRYANVGHREALTAAGAADNKSQFSNQRTADAVGIPGLGDDAYWDTPNGQILVLVGDDLLLISTGVKDAPQTGRSQPDTTKLATLVVSHL</sequence>
<keyword evidence="1" id="KW-0732">Signal</keyword>
<evidence type="ECO:0000256" key="1">
    <source>
        <dbReference type="SAM" id="SignalP"/>
    </source>
</evidence>
<comment type="caution">
    <text evidence="2">The sequence shown here is derived from an EMBL/GenBank/DDBJ whole genome shotgun (WGS) entry which is preliminary data.</text>
</comment>
<dbReference type="EMBL" id="QUMQ01000001">
    <property type="protein sequence ID" value="REF98970.1"/>
    <property type="molecule type" value="Genomic_DNA"/>
</dbReference>
<reference evidence="2 3" key="1">
    <citation type="submission" date="2018-08" db="EMBL/GenBank/DDBJ databases">
        <title>Sequencing the genomes of 1000 actinobacteria strains.</title>
        <authorList>
            <person name="Klenk H.-P."/>
        </authorList>
    </citation>
    <scope>NUCLEOTIDE SEQUENCE [LARGE SCALE GENOMIC DNA]</scope>
    <source>
        <strain evidence="2 3">DSM 44099</strain>
    </source>
</reference>
<accession>A0A3D9ZYR7</accession>
<organism evidence="2 3">
    <name type="scientific">Asanoa ferruginea</name>
    <dbReference type="NCBI Taxonomy" id="53367"/>
    <lineage>
        <taxon>Bacteria</taxon>
        <taxon>Bacillati</taxon>
        <taxon>Actinomycetota</taxon>
        <taxon>Actinomycetes</taxon>
        <taxon>Micromonosporales</taxon>
        <taxon>Micromonosporaceae</taxon>
        <taxon>Asanoa</taxon>
    </lineage>
</organism>
<dbReference type="PROSITE" id="PS51257">
    <property type="entry name" value="PROKAR_LIPOPROTEIN"/>
    <property type="match status" value="1"/>
</dbReference>
<feature type="chain" id="PRO_5039180836" description="DUF3558 domain-containing protein" evidence="1">
    <location>
        <begin position="17"/>
        <end position="191"/>
    </location>
</feature>
<dbReference type="RefSeq" id="WP_116070195.1">
    <property type="nucleotide sequence ID" value="NZ_BONB01000004.1"/>
</dbReference>
<protein>
    <recommendedName>
        <fullName evidence="4">DUF3558 domain-containing protein</fullName>
    </recommendedName>
</protein>
<proteinExistence type="predicted"/>
<evidence type="ECO:0000313" key="2">
    <source>
        <dbReference type="EMBL" id="REF98970.1"/>
    </source>
</evidence>
<dbReference type="Proteomes" id="UP000256913">
    <property type="component" value="Unassembled WGS sequence"/>
</dbReference>
<keyword evidence="3" id="KW-1185">Reference proteome</keyword>
<evidence type="ECO:0000313" key="3">
    <source>
        <dbReference type="Proteomes" id="UP000256913"/>
    </source>
</evidence>
<gene>
    <name evidence="2" type="ORF">DFJ67_4995</name>
</gene>
<name>A0A3D9ZYR7_9ACTN</name>